<comment type="caution">
    <text evidence="2">The sequence shown here is derived from an EMBL/GenBank/DDBJ whole genome shotgun (WGS) entry which is preliminary data.</text>
</comment>
<feature type="region of interest" description="Disordered" evidence="1">
    <location>
        <begin position="918"/>
        <end position="939"/>
    </location>
</feature>
<dbReference type="Proteomes" id="UP000751190">
    <property type="component" value="Unassembled WGS sequence"/>
</dbReference>
<feature type="region of interest" description="Disordered" evidence="1">
    <location>
        <begin position="678"/>
        <end position="733"/>
    </location>
</feature>
<evidence type="ECO:0000313" key="3">
    <source>
        <dbReference type="Proteomes" id="UP000751190"/>
    </source>
</evidence>
<feature type="region of interest" description="Disordered" evidence="1">
    <location>
        <begin position="627"/>
        <end position="648"/>
    </location>
</feature>
<reference evidence="2" key="1">
    <citation type="submission" date="2021-05" db="EMBL/GenBank/DDBJ databases">
        <title>The genome of the haptophyte Pavlova lutheri (Diacronema luteri, Pavlovales) - a model for lipid biosynthesis in eukaryotic algae.</title>
        <authorList>
            <person name="Hulatt C.J."/>
            <person name="Posewitz M.C."/>
        </authorList>
    </citation>
    <scope>NUCLEOTIDE SEQUENCE</scope>
    <source>
        <strain evidence="2">NIVA-4/92</strain>
    </source>
</reference>
<feature type="compositionally biased region" description="Basic and acidic residues" evidence="1">
    <location>
        <begin position="705"/>
        <end position="716"/>
    </location>
</feature>
<keyword evidence="3" id="KW-1185">Reference proteome</keyword>
<evidence type="ECO:0000256" key="1">
    <source>
        <dbReference type="SAM" id="MobiDB-lite"/>
    </source>
</evidence>
<accession>A0A8J5XG41</accession>
<organism evidence="2 3">
    <name type="scientific">Diacronema lutheri</name>
    <name type="common">Unicellular marine alga</name>
    <name type="synonym">Monochrysis lutheri</name>
    <dbReference type="NCBI Taxonomy" id="2081491"/>
    <lineage>
        <taxon>Eukaryota</taxon>
        <taxon>Haptista</taxon>
        <taxon>Haptophyta</taxon>
        <taxon>Pavlovophyceae</taxon>
        <taxon>Pavlovales</taxon>
        <taxon>Pavlovaceae</taxon>
        <taxon>Diacronema</taxon>
    </lineage>
</organism>
<feature type="region of interest" description="Disordered" evidence="1">
    <location>
        <begin position="146"/>
        <end position="171"/>
    </location>
</feature>
<dbReference type="EMBL" id="JAGTXO010000021">
    <property type="protein sequence ID" value="KAG8462300.1"/>
    <property type="molecule type" value="Genomic_DNA"/>
</dbReference>
<feature type="region of interest" description="Disordered" evidence="1">
    <location>
        <begin position="1"/>
        <end position="41"/>
    </location>
</feature>
<dbReference type="AlphaFoldDB" id="A0A8J5XG41"/>
<proteinExistence type="predicted"/>
<feature type="region of interest" description="Disordered" evidence="1">
    <location>
        <begin position="87"/>
        <end position="125"/>
    </location>
</feature>
<feature type="compositionally biased region" description="Basic and acidic residues" evidence="1">
    <location>
        <begin position="153"/>
        <end position="171"/>
    </location>
</feature>
<feature type="region of interest" description="Disordered" evidence="1">
    <location>
        <begin position="774"/>
        <end position="830"/>
    </location>
</feature>
<name>A0A8J5XG41_DIALT</name>
<feature type="compositionally biased region" description="Basic and acidic residues" evidence="1">
    <location>
        <begin position="918"/>
        <end position="931"/>
    </location>
</feature>
<sequence>MTPRGGHQSLDVPLAGAMPPVPAAPGAAGPRAWPHAHPGAQHVEPGTPLLIGPWQEYRLGSLIAARMGATDAAYAAEERLELGTSGVRDARGAIEGGGGSIAVEARPPPGGRPPSASNRRPDAREVRSPAAIVISTGVAHAAAAGARALPAADPHEPRAAGSDARADGASVRDLKSTRLLSRVRDASAYVCALREHLCAPAADVSARSAEGYMRVLTGADSALRKLLIALEADAPSGVVAPSVVAFDAPVALSASCEAPADVPAPRASSPAGGGAARVGRALDTWAAAPLANVAAAAAGVAGAARAAPRAPARAALQAMAADVEAVAGSLFHLLQPSGLRAIAQLALAEAAATCGVDSGGGRLSMAAFFRLDRKARALSAVATDVWDTDGSKADDVSGGGGGGGGGGRWPATGAPALAQRLGLGLVGTAAFEQRVLLARRAGALRAYDGGADGEMLRDRAAMALPVHASAFTDGPAAPIAGVLLLVWQPGGAPSAQTVTALRVLIEWLRLSFERSGGLAALAPSGAGGGGRVGCGAARAFGDGRCGVGVGSAAGHELGGDARASWAGTGAQLGDAVDAFVAAGCGGGESGGAGVAGVGGGANGAASKERAKSRMRAQFAKMIAHKPSLIGRLPESPVGGASERASDQPLEREALGRALDDSQSATSAHVAEALAKGALETADPSASDAKAPAKSEARSNGGRRRVGADRAAARGVDKQPGSSLAPASEAHGDAVDAAPETARMAAAAAVSAAKLNEASLLAGSISAWPRVPRTPERAVEGAGGSAVRVTERARRAPASRAPAARHRAARAGPSGDNPAAHQREAGFAGARAAISKTAASKAEPDAASVPSAAAGDEPYALAPACAPVDNASSTLAPTSDLPGGGETAVLSLDERAYAGSPSSPDGIEPMRGQLNTLDERFDADGSRDDVLRRGGGSARAHAGSVDAAWPETVLDAALGAALEPAAMGAPRAEAAWGENGAGDARGVPGWAGAALGAAADDFEPALVMHGGVAGLAQPMIVAMPSHDMADEGARQ</sequence>
<protein>
    <submittedName>
        <fullName evidence="2">Uncharacterized protein</fullName>
    </submittedName>
</protein>
<evidence type="ECO:0000313" key="2">
    <source>
        <dbReference type="EMBL" id="KAG8462300.1"/>
    </source>
</evidence>
<feature type="compositionally biased region" description="Low complexity" evidence="1">
    <location>
        <begin position="13"/>
        <end position="40"/>
    </location>
</feature>
<gene>
    <name evidence="2" type="ORF">KFE25_012120</name>
</gene>